<feature type="non-terminal residue" evidence="2">
    <location>
        <position position="1"/>
    </location>
</feature>
<dbReference type="SUPFAM" id="SSF56672">
    <property type="entry name" value="DNA/RNA polymerases"/>
    <property type="match status" value="1"/>
</dbReference>
<accession>A0A2K3LVH8</accession>
<evidence type="ECO:0000259" key="1">
    <source>
        <dbReference type="PROSITE" id="PS50994"/>
    </source>
</evidence>
<dbReference type="InterPro" id="IPR001584">
    <property type="entry name" value="Integrase_cat-core"/>
</dbReference>
<dbReference type="GO" id="GO:0015074">
    <property type="term" value="P:DNA integration"/>
    <property type="evidence" value="ECO:0007669"/>
    <property type="project" value="InterPro"/>
</dbReference>
<dbReference type="AlphaFoldDB" id="A0A2K3LVH8"/>
<dbReference type="InterPro" id="IPR012337">
    <property type="entry name" value="RNaseH-like_sf"/>
</dbReference>
<dbReference type="PANTHER" id="PTHR11439:SF467">
    <property type="entry name" value="INTEGRASE CATALYTIC DOMAIN-CONTAINING PROTEIN"/>
    <property type="match status" value="1"/>
</dbReference>
<feature type="non-terminal residue" evidence="2">
    <location>
        <position position="620"/>
    </location>
</feature>
<evidence type="ECO:0000313" key="3">
    <source>
        <dbReference type="Proteomes" id="UP000236291"/>
    </source>
</evidence>
<dbReference type="InterPro" id="IPR036397">
    <property type="entry name" value="RNaseH_sf"/>
</dbReference>
<evidence type="ECO:0000313" key="2">
    <source>
        <dbReference type="EMBL" id="PNX82538.1"/>
    </source>
</evidence>
<gene>
    <name evidence="2" type="ORF">L195_g038567</name>
</gene>
<comment type="caution">
    <text evidence="2">The sequence shown here is derived from an EMBL/GenBank/DDBJ whole genome shotgun (WGS) entry which is preliminary data.</text>
</comment>
<sequence>YDETGRNPGPFARFLDESGIETQYTMPGTPQQNGVAERRNRTLMDMVRCMMSHSTLPDFLWGDALKTAVYILNQVPKVKHYNPQQKKLDMKTISGFFIGYSTASRGCRFYCPSHSTRVIESDRAVFFENDLESGVSTPRPVTLKEDRTFLPMPVVSLPTDIMFPNVQNIPNTQEDVVLAPAINEGETEHISEQNVEHNNAAETIALRRSQRERKSTASNDYVYLQEHEFDFHDDNDPSTFHEAISCSHASDWTKAMHDELASMSHNEVWDLTELPVGCKAVGCKWVFKTKRDPNGKIERYKARLVAKGYSQREGIDYKETFSPVSTKDAFRVVMALVAHFDLELHQMDVKTAFLNGELAEDVYMFQPEGFAEAGKEHLVCKLNKSIYGLKQASRQWYLKFDQVVTSFGFKENASDQCIYLKTSGSNFIILVLYVDDILLASSCINLLNETRKMLSSHFDMKDLGDASVVLGIQIFRDRSRGVLGLSQKGYIEKILKRFNMHSCSPCAAPILKGDKLSNSNCPQNDKETVEMEKVPYASAVGSLMYAQVCTRPDIAFAVNYLGRYLSNPGLGHWKAVKKVLRYLQGTKDYMLTYKKSDQLEVIGYSDSDLAGCLDDRKSTS</sequence>
<dbReference type="InterPro" id="IPR057670">
    <property type="entry name" value="SH3_retrovirus"/>
</dbReference>
<dbReference type="GO" id="GO:0003676">
    <property type="term" value="F:nucleic acid binding"/>
    <property type="evidence" value="ECO:0007669"/>
    <property type="project" value="InterPro"/>
</dbReference>
<protein>
    <submittedName>
        <fullName evidence="2">Putative retrotransposon Ty1-copia subclass protein</fullName>
    </submittedName>
</protein>
<dbReference type="EMBL" id="ASHM01042225">
    <property type="protein sequence ID" value="PNX82538.1"/>
    <property type="molecule type" value="Genomic_DNA"/>
</dbReference>
<proteinExistence type="predicted"/>
<feature type="domain" description="Integrase catalytic" evidence="1">
    <location>
        <begin position="1"/>
        <end position="95"/>
    </location>
</feature>
<dbReference type="InterPro" id="IPR043502">
    <property type="entry name" value="DNA/RNA_pol_sf"/>
</dbReference>
<dbReference type="PANTHER" id="PTHR11439">
    <property type="entry name" value="GAG-POL-RELATED RETROTRANSPOSON"/>
    <property type="match status" value="1"/>
</dbReference>
<dbReference type="Gene3D" id="3.30.420.10">
    <property type="entry name" value="Ribonuclease H-like superfamily/Ribonuclease H"/>
    <property type="match status" value="1"/>
</dbReference>
<dbReference type="Pfam" id="PF25597">
    <property type="entry name" value="SH3_retrovirus"/>
    <property type="match status" value="1"/>
</dbReference>
<dbReference type="PROSITE" id="PS50994">
    <property type="entry name" value="INTEGRASE"/>
    <property type="match status" value="1"/>
</dbReference>
<dbReference type="SUPFAM" id="SSF53098">
    <property type="entry name" value="Ribonuclease H-like"/>
    <property type="match status" value="1"/>
</dbReference>
<reference evidence="2 3" key="2">
    <citation type="journal article" date="2017" name="Front. Plant Sci.">
        <title>Gene Classification and Mining of Molecular Markers Useful in Red Clover (Trifolium pratense) Breeding.</title>
        <authorList>
            <person name="Istvanek J."/>
            <person name="Dluhosova J."/>
            <person name="Dluhos P."/>
            <person name="Patkova L."/>
            <person name="Nedelnik J."/>
            <person name="Repkova J."/>
        </authorList>
    </citation>
    <scope>NUCLEOTIDE SEQUENCE [LARGE SCALE GENOMIC DNA]</scope>
    <source>
        <strain evidence="3">cv. Tatra</strain>
        <tissue evidence="2">Young leaves</tissue>
    </source>
</reference>
<dbReference type="Proteomes" id="UP000236291">
    <property type="component" value="Unassembled WGS sequence"/>
</dbReference>
<dbReference type="InterPro" id="IPR013103">
    <property type="entry name" value="RVT_2"/>
</dbReference>
<reference evidence="2 3" key="1">
    <citation type="journal article" date="2014" name="Am. J. Bot.">
        <title>Genome assembly and annotation for red clover (Trifolium pratense; Fabaceae).</title>
        <authorList>
            <person name="Istvanek J."/>
            <person name="Jaros M."/>
            <person name="Krenek A."/>
            <person name="Repkova J."/>
        </authorList>
    </citation>
    <scope>NUCLEOTIDE SEQUENCE [LARGE SCALE GENOMIC DNA]</scope>
    <source>
        <strain evidence="3">cv. Tatra</strain>
        <tissue evidence="2">Young leaves</tissue>
    </source>
</reference>
<name>A0A2K3LVH8_TRIPR</name>
<dbReference type="Pfam" id="PF07727">
    <property type="entry name" value="RVT_2"/>
    <property type="match status" value="1"/>
</dbReference>
<organism evidence="2 3">
    <name type="scientific">Trifolium pratense</name>
    <name type="common">Red clover</name>
    <dbReference type="NCBI Taxonomy" id="57577"/>
    <lineage>
        <taxon>Eukaryota</taxon>
        <taxon>Viridiplantae</taxon>
        <taxon>Streptophyta</taxon>
        <taxon>Embryophyta</taxon>
        <taxon>Tracheophyta</taxon>
        <taxon>Spermatophyta</taxon>
        <taxon>Magnoliopsida</taxon>
        <taxon>eudicotyledons</taxon>
        <taxon>Gunneridae</taxon>
        <taxon>Pentapetalae</taxon>
        <taxon>rosids</taxon>
        <taxon>fabids</taxon>
        <taxon>Fabales</taxon>
        <taxon>Fabaceae</taxon>
        <taxon>Papilionoideae</taxon>
        <taxon>50 kb inversion clade</taxon>
        <taxon>NPAAA clade</taxon>
        <taxon>Hologalegina</taxon>
        <taxon>IRL clade</taxon>
        <taxon>Trifolieae</taxon>
        <taxon>Trifolium</taxon>
    </lineage>
</organism>